<gene>
    <name evidence="1" type="ORF">Bca52824_004870</name>
</gene>
<reference evidence="1 2" key="1">
    <citation type="submission" date="2020-02" db="EMBL/GenBank/DDBJ databases">
        <authorList>
            <person name="Ma Q."/>
            <person name="Huang Y."/>
            <person name="Song X."/>
            <person name="Pei D."/>
        </authorList>
    </citation>
    <scope>NUCLEOTIDE SEQUENCE [LARGE SCALE GENOMIC DNA]</scope>
    <source>
        <strain evidence="1">Sxm20200214</strain>
        <tissue evidence="1">Leaf</tissue>
    </source>
</reference>
<dbReference type="EMBL" id="JAAMPC010000001">
    <property type="protein sequence ID" value="KAG2333690.1"/>
    <property type="molecule type" value="Genomic_DNA"/>
</dbReference>
<proteinExistence type="predicted"/>
<sequence length="98" mass="10461">MMKCHVIACVDVVACDLRAVDGAVVDSRHVDVVISKKRSVDVAAIVLGSVDVEAAVMGVVFSVVPHKKTKQTPVAIHKDLELGIHGCHIGDWGRARPQ</sequence>
<keyword evidence="2" id="KW-1185">Reference proteome</keyword>
<dbReference type="Proteomes" id="UP000886595">
    <property type="component" value="Unassembled WGS sequence"/>
</dbReference>
<dbReference type="AlphaFoldDB" id="A0A8X7WR94"/>
<evidence type="ECO:0000313" key="2">
    <source>
        <dbReference type="Proteomes" id="UP000886595"/>
    </source>
</evidence>
<name>A0A8X7WR94_BRACI</name>
<comment type="caution">
    <text evidence="1">The sequence shown here is derived from an EMBL/GenBank/DDBJ whole genome shotgun (WGS) entry which is preliminary data.</text>
</comment>
<protein>
    <submittedName>
        <fullName evidence="1">Uncharacterized protein</fullName>
    </submittedName>
</protein>
<accession>A0A8X7WR94</accession>
<evidence type="ECO:0000313" key="1">
    <source>
        <dbReference type="EMBL" id="KAG2333690.1"/>
    </source>
</evidence>
<organism evidence="1 2">
    <name type="scientific">Brassica carinata</name>
    <name type="common">Ethiopian mustard</name>
    <name type="synonym">Abyssinian cabbage</name>
    <dbReference type="NCBI Taxonomy" id="52824"/>
    <lineage>
        <taxon>Eukaryota</taxon>
        <taxon>Viridiplantae</taxon>
        <taxon>Streptophyta</taxon>
        <taxon>Embryophyta</taxon>
        <taxon>Tracheophyta</taxon>
        <taxon>Spermatophyta</taxon>
        <taxon>Magnoliopsida</taxon>
        <taxon>eudicotyledons</taxon>
        <taxon>Gunneridae</taxon>
        <taxon>Pentapetalae</taxon>
        <taxon>rosids</taxon>
        <taxon>malvids</taxon>
        <taxon>Brassicales</taxon>
        <taxon>Brassicaceae</taxon>
        <taxon>Brassiceae</taxon>
        <taxon>Brassica</taxon>
    </lineage>
</organism>